<sequence length="798" mass="86426">MVCFRLFYPKIPLQYPFVRRQVYVDSKKKYYQHFGEALPVISPLEKISEFIVQRPFLTGCFLIALIMLSFVGASTLSMSTETQDADKNAHGAYILDSYTNNFQSDSIMLMVQADSVMDVTVVDRVYTLQQQMATTQGVSSVQSVYDVLAAYNGGSIPQNQAIIDNVVAMIPEGITASIMPNGQLAIILIKLDTGTSSTTQQSILNNLRSMTAASDIPPGVTLTFTGNAAMQQDMGGDLGSNMIILLVAAIVLMMLACKFLFNHVRFPLLSIVSVFTGLILTFGMMGIFGLPFSMTTIGAMPILLGIGVDYAIQFHSRLDDEMRNKRSLPEAIKLAVSKTGAAVFYAMIASALGFMAMMVSTLPDIRQFGITAILGIACCYVAALIIIPLAAVLTNYQPKPHKLLANGEEKKPFSETYNELLRKLAVKVTKFAVPIMLVLCIIGFTGVYLDEEVPVSTDMKSYVPVDMPAIVNINTVTRAMGDTGGFQVYVQGGELTSPDAIEWMYKWGAHELALYNTRFTSVSSIATVIVEKNGGVIPTTQVEIDTILNSMSEADKSSYIKDGTQAVISFGMKSLSEAQQRSLVSEVSADVQFFAPPPGIEAVVTGSAYSFVEMMKDIREGKTKMTLLAFVIIFAFLAVLYRSAGMAICPLVPIVLIIGWNGAAMYFFGIDYTILTATMGAMTIGVAAEYCIMMVERIYEEMEHHDTITAVQNGTGKIGTAITVSGCATMCGFSALMFSNFPIISGFGMVTVLAMGFTLFGAVVAVPATVAIVLKNRKKGNLEGDGEYTHNSMNCPAL</sequence>
<comment type="subcellular location">
    <subcellularLocation>
        <location evidence="1">Cell membrane</location>
        <topology evidence="1">Multi-pass membrane protein</topology>
    </subcellularLocation>
</comment>
<evidence type="ECO:0000256" key="4">
    <source>
        <dbReference type="ARBA" id="ARBA00022989"/>
    </source>
</evidence>
<feature type="domain" description="SSD" evidence="7">
    <location>
        <begin position="268"/>
        <end position="393"/>
    </location>
</feature>
<feature type="transmembrane region" description="Helical" evidence="6">
    <location>
        <begin position="335"/>
        <end position="356"/>
    </location>
</feature>
<dbReference type="EMBL" id="JAPTGB010000008">
    <property type="protein sequence ID" value="MCZ0860521.1"/>
    <property type="molecule type" value="Genomic_DNA"/>
</dbReference>
<feature type="transmembrane region" description="Helical" evidence="6">
    <location>
        <begin position="674"/>
        <end position="695"/>
    </location>
</feature>
<evidence type="ECO:0000256" key="5">
    <source>
        <dbReference type="ARBA" id="ARBA00023136"/>
    </source>
</evidence>
<name>A0ABT4IG38_9EURY</name>
<dbReference type="InterPro" id="IPR050545">
    <property type="entry name" value="Mycobact_MmpL"/>
</dbReference>
<proteinExistence type="predicted"/>
<keyword evidence="4 6" id="KW-1133">Transmembrane helix</keyword>
<feature type="transmembrane region" description="Helical" evidence="6">
    <location>
        <begin position="268"/>
        <end position="290"/>
    </location>
</feature>
<comment type="caution">
    <text evidence="8">The sequence shown here is derived from an EMBL/GenBank/DDBJ whole genome shotgun (WGS) entry which is preliminary data.</text>
</comment>
<keyword evidence="9" id="KW-1185">Reference proteome</keyword>
<feature type="transmembrane region" description="Helical" evidence="6">
    <location>
        <begin position="625"/>
        <end position="641"/>
    </location>
</feature>
<evidence type="ECO:0000313" key="9">
    <source>
        <dbReference type="Proteomes" id="UP001141422"/>
    </source>
</evidence>
<feature type="transmembrane region" description="Helical" evidence="6">
    <location>
        <begin position="744"/>
        <end position="774"/>
    </location>
</feature>
<dbReference type="PROSITE" id="PS50156">
    <property type="entry name" value="SSD"/>
    <property type="match status" value="1"/>
</dbReference>
<dbReference type="PANTHER" id="PTHR33406">
    <property type="entry name" value="MEMBRANE PROTEIN MJ1562-RELATED"/>
    <property type="match status" value="1"/>
</dbReference>
<gene>
    <name evidence="8" type="ORF">O0S10_04650</name>
</gene>
<dbReference type="NCBIfam" id="TIGR00921">
    <property type="entry name" value="2A067"/>
    <property type="match status" value="1"/>
</dbReference>
<dbReference type="Proteomes" id="UP001141422">
    <property type="component" value="Unassembled WGS sequence"/>
</dbReference>
<dbReference type="InterPro" id="IPR000731">
    <property type="entry name" value="SSD"/>
</dbReference>
<dbReference type="SUPFAM" id="SSF82866">
    <property type="entry name" value="Multidrug efflux transporter AcrB transmembrane domain"/>
    <property type="match status" value="2"/>
</dbReference>
<evidence type="ECO:0000259" key="7">
    <source>
        <dbReference type="PROSITE" id="PS50156"/>
    </source>
</evidence>
<dbReference type="RefSeq" id="WP_268924737.1">
    <property type="nucleotide sequence ID" value="NZ_JAPTGB010000008.1"/>
</dbReference>
<feature type="transmembrane region" description="Helical" evidence="6">
    <location>
        <begin position="716"/>
        <end position="738"/>
    </location>
</feature>
<keyword evidence="2" id="KW-1003">Cell membrane</keyword>
<feature type="transmembrane region" description="Helical" evidence="6">
    <location>
        <begin position="56"/>
        <end position="76"/>
    </location>
</feature>
<reference evidence="8" key="1">
    <citation type="submission" date="2022-12" db="EMBL/GenBank/DDBJ databases">
        <title>Isolation and characterisation of novel Methanocorpusculum spp. from native Australian herbivores indicates the genus is ancestrally host-associated.</title>
        <authorList>
            <person name="Volmer J.G."/>
            <person name="Soo R.M."/>
            <person name="Evans P.N."/>
            <person name="Hoedt E.C."/>
            <person name="Astorga Alsina A.L."/>
            <person name="Woodcroft B.J."/>
            <person name="Tyson G.W."/>
            <person name="Hugenholtz P."/>
            <person name="Morrison M."/>
        </authorList>
    </citation>
    <scope>NUCLEOTIDE SEQUENCE</scope>
    <source>
        <strain evidence="8">MG</strain>
    </source>
</reference>
<keyword evidence="3 6" id="KW-0812">Transmembrane</keyword>
<dbReference type="InterPro" id="IPR004869">
    <property type="entry name" value="MMPL_dom"/>
</dbReference>
<feature type="transmembrane region" description="Helical" evidence="6">
    <location>
        <begin position="648"/>
        <end position="668"/>
    </location>
</feature>
<feature type="transmembrane region" description="Helical" evidence="6">
    <location>
        <begin position="296"/>
        <end position="314"/>
    </location>
</feature>
<feature type="transmembrane region" description="Helical" evidence="6">
    <location>
        <begin position="431"/>
        <end position="449"/>
    </location>
</feature>
<organism evidence="8 9">
    <name type="scientific">Methanocorpusculum petauri</name>
    <dbReference type="NCBI Taxonomy" id="3002863"/>
    <lineage>
        <taxon>Archaea</taxon>
        <taxon>Methanobacteriati</taxon>
        <taxon>Methanobacteriota</taxon>
        <taxon>Stenosarchaea group</taxon>
        <taxon>Methanomicrobia</taxon>
        <taxon>Methanomicrobiales</taxon>
        <taxon>Methanocorpusculaceae</taxon>
        <taxon>Methanocorpusculum</taxon>
    </lineage>
</organism>
<dbReference type="PANTHER" id="PTHR33406:SF13">
    <property type="entry name" value="MEMBRANE PROTEIN YDFJ"/>
    <property type="match status" value="1"/>
</dbReference>
<feature type="transmembrane region" description="Helical" evidence="6">
    <location>
        <begin position="368"/>
        <end position="393"/>
    </location>
</feature>
<protein>
    <submittedName>
        <fullName evidence="8">Hydrophobe/amphiphile efflux-3 (HAE3) family transporter</fullName>
    </submittedName>
</protein>
<evidence type="ECO:0000256" key="6">
    <source>
        <dbReference type="SAM" id="Phobius"/>
    </source>
</evidence>
<evidence type="ECO:0000256" key="2">
    <source>
        <dbReference type="ARBA" id="ARBA00022475"/>
    </source>
</evidence>
<dbReference type="Pfam" id="PF03176">
    <property type="entry name" value="MMPL"/>
    <property type="match status" value="2"/>
</dbReference>
<evidence type="ECO:0000256" key="3">
    <source>
        <dbReference type="ARBA" id="ARBA00022692"/>
    </source>
</evidence>
<evidence type="ECO:0000313" key="8">
    <source>
        <dbReference type="EMBL" id="MCZ0860521.1"/>
    </source>
</evidence>
<feature type="transmembrane region" description="Helical" evidence="6">
    <location>
        <begin position="242"/>
        <end position="261"/>
    </location>
</feature>
<dbReference type="Gene3D" id="1.20.1640.10">
    <property type="entry name" value="Multidrug efflux transporter AcrB transmembrane domain"/>
    <property type="match status" value="2"/>
</dbReference>
<evidence type="ECO:0000256" key="1">
    <source>
        <dbReference type="ARBA" id="ARBA00004651"/>
    </source>
</evidence>
<keyword evidence="5 6" id="KW-0472">Membrane</keyword>
<accession>A0ABT4IG38</accession>